<keyword evidence="6" id="KW-1185">Reference proteome</keyword>
<evidence type="ECO:0000256" key="1">
    <source>
        <dbReference type="ARBA" id="ARBA00023015"/>
    </source>
</evidence>
<dbReference type="Gene3D" id="3.40.50.2300">
    <property type="match status" value="2"/>
</dbReference>
<dbReference type="InterPro" id="IPR000843">
    <property type="entry name" value="HTH_LacI"/>
</dbReference>
<dbReference type="PROSITE" id="PS50932">
    <property type="entry name" value="HTH_LACI_2"/>
    <property type="match status" value="1"/>
</dbReference>
<evidence type="ECO:0000259" key="4">
    <source>
        <dbReference type="PROSITE" id="PS50932"/>
    </source>
</evidence>
<dbReference type="Proteomes" id="UP000552097">
    <property type="component" value="Unassembled WGS sequence"/>
</dbReference>
<dbReference type="GO" id="GO:0003700">
    <property type="term" value="F:DNA-binding transcription factor activity"/>
    <property type="evidence" value="ECO:0007669"/>
    <property type="project" value="TreeGrafter"/>
</dbReference>
<dbReference type="SUPFAM" id="SSF47413">
    <property type="entry name" value="lambda repressor-like DNA-binding domains"/>
    <property type="match status" value="1"/>
</dbReference>
<dbReference type="Gene3D" id="1.10.260.40">
    <property type="entry name" value="lambda repressor-like DNA-binding domains"/>
    <property type="match status" value="1"/>
</dbReference>
<dbReference type="PANTHER" id="PTHR30146:SF154">
    <property type="entry name" value="TRANSCRIPTION REGULATOR, MEMBER OF GALR FAMILY"/>
    <property type="match status" value="1"/>
</dbReference>
<evidence type="ECO:0000256" key="2">
    <source>
        <dbReference type="ARBA" id="ARBA00023125"/>
    </source>
</evidence>
<dbReference type="AlphaFoldDB" id="A0A7W9M133"/>
<keyword evidence="1" id="KW-0805">Transcription regulation</keyword>
<accession>A0A7W9M133</accession>
<sequence length="339" mass="35798">MAGKAKAVTLATVAQTAGVSLATASKALNGKTVVSAATRRRVEEAARTLGFVPNHFAKALNSATTGVIGLLTADLANRFVLPILSGVENTLGVESTSIILTDARRDPIRERHQIATLLGRKVDGIIVVGHSDDARPSLAELLPVGATYAFAPSTSTADASYLSDNYEGARLAIDHLVEGGRRSIAVLTGDPTYNAAKERLEGAVRAARRHGLEIVGPANAYGDWSEEWGRYGAESLLQGRDEFDAVFCANDQIARGVVDVLRDYGREVPHDVAVVGFDNWELYSSHSRPPITTIDMNLEEVGRLAALGLAAAIAGEPPSGITRVAPRLVPRASTAGSKQ</sequence>
<proteinExistence type="predicted"/>
<gene>
    <name evidence="5" type="ORF">F4560_003254</name>
</gene>
<comment type="caution">
    <text evidence="5">The sequence shown here is derived from an EMBL/GenBank/DDBJ whole genome shotgun (WGS) entry which is preliminary data.</text>
</comment>
<dbReference type="SMART" id="SM00354">
    <property type="entry name" value="HTH_LACI"/>
    <property type="match status" value="1"/>
</dbReference>
<organism evidence="5 6">
    <name type="scientific">Saccharothrix ecbatanensis</name>
    <dbReference type="NCBI Taxonomy" id="1105145"/>
    <lineage>
        <taxon>Bacteria</taxon>
        <taxon>Bacillati</taxon>
        <taxon>Actinomycetota</taxon>
        <taxon>Actinomycetes</taxon>
        <taxon>Pseudonocardiales</taxon>
        <taxon>Pseudonocardiaceae</taxon>
        <taxon>Saccharothrix</taxon>
    </lineage>
</organism>
<dbReference type="InterPro" id="IPR046335">
    <property type="entry name" value="LacI/GalR-like_sensor"/>
</dbReference>
<dbReference type="SUPFAM" id="SSF53822">
    <property type="entry name" value="Periplasmic binding protein-like I"/>
    <property type="match status" value="1"/>
</dbReference>
<keyword evidence="2" id="KW-0238">DNA-binding</keyword>
<evidence type="ECO:0000313" key="6">
    <source>
        <dbReference type="Proteomes" id="UP000552097"/>
    </source>
</evidence>
<dbReference type="PANTHER" id="PTHR30146">
    <property type="entry name" value="LACI-RELATED TRANSCRIPTIONAL REPRESSOR"/>
    <property type="match status" value="1"/>
</dbReference>
<dbReference type="GO" id="GO:0000976">
    <property type="term" value="F:transcription cis-regulatory region binding"/>
    <property type="evidence" value="ECO:0007669"/>
    <property type="project" value="TreeGrafter"/>
</dbReference>
<dbReference type="InterPro" id="IPR010982">
    <property type="entry name" value="Lambda_DNA-bd_dom_sf"/>
</dbReference>
<dbReference type="Pfam" id="PF00356">
    <property type="entry name" value="LacI"/>
    <property type="match status" value="1"/>
</dbReference>
<dbReference type="EMBL" id="JACHMO010000001">
    <property type="protein sequence ID" value="MBB5803486.1"/>
    <property type="molecule type" value="Genomic_DNA"/>
</dbReference>
<dbReference type="RefSeq" id="WP_184920840.1">
    <property type="nucleotide sequence ID" value="NZ_JACHMO010000001.1"/>
</dbReference>
<evidence type="ECO:0000313" key="5">
    <source>
        <dbReference type="EMBL" id="MBB5803486.1"/>
    </source>
</evidence>
<dbReference type="InterPro" id="IPR028082">
    <property type="entry name" value="Peripla_BP_I"/>
</dbReference>
<protein>
    <submittedName>
        <fullName evidence="5">LacI family transcriptional regulator</fullName>
    </submittedName>
</protein>
<dbReference type="CDD" id="cd01392">
    <property type="entry name" value="HTH_LacI"/>
    <property type="match status" value="1"/>
</dbReference>
<dbReference type="Pfam" id="PF13377">
    <property type="entry name" value="Peripla_BP_3"/>
    <property type="match status" value="1"/>
</dbReference>
<evidence type="ECO:0000256" key="3">
    <source>
        <dbReference type="ARBA" id="ARBA00023163"/>
    </source>
</evidence>
<reference evidence="5 6" key="1">
    <citation type="submission" date="2020-08" db="EMBL/GenBank/DDBJ databases">
        <title>Sequencing the genomes of 1000 actinobacteria strains.</title>
        <authorList>
            <person name="Klenk H.-P."/>
        </authorList>
    </citation>
    <scope>NUCLEOTIDE SEQUENCE [LARGE SCALE GENOMIC DNA]</scope>
    <source>
        <strain evidence="5 6">DSM 45486</strain>
    </source>
</reference>
<feature type="domain" description="HTH lacI-type" evidence="4">
    <location>
        <begin position="8"/>
        <end position="62"/>
    </location>
</feature>
<name>A0A7W9M133_9PSEU</name>
<keyword evidence="3" id="KW-0804">Transcription</keyword>